<protein>
    <recommendedName>
        <fullName evidence="2">Zinc finger CGNR domain-containing protein</fullName>
    </recommendedName>
</protein>
<dbReference type="Proteomes" id="UP000471120">
    <property type="component" value="Unassembled WGS sequence"/>
</dbReference>
<dbReference type="AlphaFoldDB" id="A0A6P2CFC5"/>
<organism evidence="3 4">
    <name type="scientific">Rhodococcus rhodnii</name>
    <dbReference type="NCBI Taxonomy" id="38312"/>
    <lineage>
        <taxon>Bacteria</taxon>
        <taxon>Bacillati</taxon>
        <taxon>Actinomycetota</taxon>
        <taxon>Actinomycetes</taxon>
        <taxon>Mycobacteriales</taxon>
        <taxon>Nocardiaceae</taxon>
        <taxon>Rhodococcus</taxon>
    </lineage>
</organism>
<feature type="domain" description="Zinc finger CGNR" evidence="2">
    <location>
        <begin position="25"/>
        <end position="65"/>
    </location>
</feature>
<evidence type="ECO:0000259" key="2">
    <source>
        <dbReference type="Pfam" id="PF11706"/>
    </source>
</evidence>
<dbReference type="PANTHER" id="PTHR35525:SF3">
    <property type="entry name" value="BLL6575 PROTEIN"/>
    <property type="match status" value="1"/>
</dbReference>
<gene>
    <name evidence="3" type="ORF">DW322_14905</name>
</gene>
<dbReference type="Gene3D" id="1.10.3300.10">
    <property type="entry name" value="Jann2411-like domain"/>
    <property type="match status" value="1"/>
</dbReference>
<dbReference type="RefSeq" id="WP_010836367.1">
    <property type="nucleotide sequence ID" value="NZ_QRCM01000001.1"/>
</dbReference>
<sequence length="75" mass="8507">MDNRVRVARIGASAIDLLTGPRLDRSRECPGCGWLFIGGSRNRSRRLFSMETCGNRSKDRRQQNRARGVSMRTVP</sequence>
<evidence type="ECO:0000313" key="3">
    <source>
        <dbReference type="EMBL" id="TXG91265.1"/>
    </source>
</evidence>
<dbReference type="InterPro" id="IPR023286">
    <property type="entry name" value="ABATE_dom_sf"/>
</dbReference>
<accession>A0A6P2CFC5</accession>
<reference evidence="3 4" key="1">
    <citation type="submission" date="2018-07" db="EMBL/GenBank/DDBJ databases">
        <title>Genome sequence of Rhodococcus rhodnii ATCC 35071 from Rhodnius prolixus.</title>
        <authorList>
            <person name="Patel V."/>
            <person name="Vogel K.J."/>
        </authorList>
    </citation>
    <scope>NUCLEOTIDE SEQUENCE [LARGE SCALE GENOMIC DNA]</scope>
    <source>
        <strain evidence="3 4">ATCC 35071</strain>
    </source>
</reference>
<dbReference type="EMBL" id="QRCM01000001">
    <property type="protein sequence ID" value="TXG91265.1"/>
    <property type="molecule type" value="Genomic_DNA"/>
</dbReference>
<dbReference type="InterPro" id="IPR021005">
    <property type="entry name" value="Znf_CGNR"/>
</dbReference>
<evidence type="ECO:0000313" key="4">
    <source>
        <dbReference type="Proteomes" id="UP000471120"/>
    </source>
</evidence>
<dbReference type="PANTHER" id="PTHR35525">
    <property type="entry name" value="BLL6575 PROTEIN"/>
    <property type="match status" value="1"/>
</dbReference>
<dbReference type="SUPFAM" id="SSF160904">
    <property type="entry name" value="Jann2411-like"/>
    <property type="match status" value="1"/>
</dbReference>
<dbReference type="InterPro" id="IPR010852">
    <property type="entry name" value="ABATE"/>
</dbReference>
<proteinExistence type="predicted"/>
<feature type="region of interest" description="Disordered" evidence="1">
    <location>
        <begin position="52"/>
        <end position="75"/>
    </location>
</feature>
<dbReference type="Pfam" id="PF11706">
    <property type="entry name" value="zf-CGNR"/>
    <property type="match status" value="1"/>
</dbReference>
<evidence type="ECO:0000256" key="1">
    <source>
        <dbReference type="SAM" id="MobiDB-lite"/>
    </source>
</evidence>
<name>A0A6P2CFC5_9NOCA</name>
<comment type="caution">
    <text evidence="3">The sequence shown here is derived from an EMBL/GenBank/DDBJ whole genome shotgun (WGS) entry which is preliminary data.</text>
</comment>